<name>A0A8X7T334_9BASI</name>
<dbReference type="Proteomes" id="UP000078113">
    <property type="component" value="Unassembled WGS sequence"/>
</dbReference>
<keyword evidence="2" id="KW-0472">Membrane</keyword>
<feature type="transmembrane region" description="Helical" evidence="2">
    <location>
        <begin position="134"/>
        <end position="154"/>
    </location>
</feature>
<organism evidence="3 4">
    <name type="scientific">Tilletia walkeri</name>
    <dbReference type="NCBI Taxonomy" id="117179"/>
    <lineage>
        <taxon>Eukaryota</taxon>
        <taxon>Fungi</taxon>
        <taxon>Dikarya</taxon>
        <taxon>Basidiomycota</taxon>
        <taxon>Ustilaginomycotina</taxon>
        <taxon>Exobasidiomycetes</taxon>
        <taxon>Tilletiales</taxon>
        <taxon>Tilletiaceae</taxon>
        <taxon>Tilletia</taxon>
    </lineage>
</organism>
<keyword evidence="2" id="KW-0812">Transmembrane</keyword>
<evidence type="ECO:0000256" key="1">
    <source>
        <dbReference type="SAM" id="MobiDB-lite"/>
    </source>
</evidence>
<feature type="region of interest" description="Disordered" evidence="1">
    <location>
        <begin position="176"/>
        <end position="231"/>
    </location>
</feature>
<evidence type="ECO:0000256" key="2">
    <source>
        <dbReference type="SAM" id="Phobius"/>
    </source>
</evidence>
<evidence type="ECO:0000313" key="4">
    <source>
        <dbReference type="Proteomes" id="UP000078113"/>
    </source>
</evidence>
<reference evidence="3" key="1">
    <citation type="submission" date="2016-04" db="EMBL/GenBank/DDBJ databases">
        <authorList>
            <person name="Nguyen H.D."/>
            <person name="Samba Siva P."/>
            <person name="Cullis J."/>
            <person name="Levesque C.A."/>
            <person name="Hambleton S."/>
        </authorList>
    </citation>
    <scope>NUCLEOTIDE SEQUENCE</scope>
    <source>
        <strain evidence="3">DAOMC 236422</strain>
    </source>
</reference>
<gene>
    <name evidence="3" type="ORF">A4X09_0g6452</name>
</gene>
<proteinExistence type="predicted"/>
<keyword evidence="2" id="KW-1133">Transmembrane helix</keyword>
<protein>
    <submittedName>
        <fullName evidence="3">Uncharacterized protein</fullName>
    </submittedName>
</protein>
<comment type="caution">
    <text evidence="3">The sequence shown here is derived from an EMBL/GenBank/DDBJ whole genome shotgun (WGS) entry which is preliminary data.</text>
</comment>
<feature type="compositionally biased region" description="Low complexity" evidence="1">
    <location>
        <begin position="194"/>
        <end position="207"/>
    </location>
</feature>
<evidence type="ECO:0000313" key="3">
    <source>
        <dbReference type="EMBL" id="KAE8265893.1"/>
    </source>
</evidence>
<dbReference type="AlphaFoldDB" id="A0A8X7T334"/>
<accession>A0A8X7T334</accession>
<feature type="compositionally biased region" description="Basic and acidic residues" evidence="1">
    <location>
        <begin position="176"/>
        <end position="191"/>
    </location>
</feature>
<feature type="compositionally biased region" description="Polar residues" evidence="1">
    <location>
        <begin position="208"/>
        <end position="227"/>
    </location>
</feature>
<dbReference type="EMBL" id="LWDG02000415">
    <property type="protein sequence ID" value="KAE8265893.1"/>
    <property type="molecule type" value="Genomic_DNA"/>
</dbReference>
<keyword evidence="4" id="KW-1185">Reference proteome</keyword>
<sequence length="1264" mass="144249">MTNAIAAARVAARLRFPLLYLYLSWTFQREVATAKLQPIRKKNSSGSGGSSMPTPATTTTPFFYENPNILPGVIVSAALLTAGLSSGGSTFLYSVTGFTVFDRTSLDSSSDPAQEGSPLPTWTTVAIQKFEQTYWAHFAFTVLGVVLTCLWPVWPWSRTACAWILENVYGEEVQLKQAEDLSEPEPKKNEDEPTASAEGGATTTATERNLTGARNRTAPPATTSSGRMDNHDRMRSIIDELRVKNGALKKSIPGPGEPNSQDGWKSLCKKVEKELRDVDGEFRNCYRLWQTLCKAQDTQDRAAPDLKELCYPYAAALDLVANSYFDLYDKAPIKSNEAMTFLNKAAEVQMHAINQILRIFDTSHNMPNSVEVILVQSSDHYLQYVKRRLEVALPLPQDDQELSLSKIFAGLKRLRSSLPIWYWFLTDATVLTSRIGGLVSALALLYRHYILAATEWPLNTISITRLSKSQTTWKKRREDEDEDTRKARCDTVEAVQDWTIELFDEVQKPEDEGANPPPLPQGFPVVAVAETLWLAGIQLQQDGKNQEAQDKFQQARKLSQKLQLHTLMQTHIDTLQKEQTALDTFTQDNIKQINERQQEWDQHIDTVQKRLSEITLSASYCEQLWSIVSAVSGGLHSSLDSLYCQYVQTCFIWFHKLPPSETTAEALHVLNDAALFQRRRLEALLQGFDTPGCQTEKRKTDDLLFKGVDFYLKCLVTRFKIGLRMEINQELSPNKIFGCLQHLEKHLPDSYWGFTSTDRMSPDTPRIGKLLVLATTLYRHAIIIHPNEGKFEGPLDTFPITRVLNGRSERAYAAAPDAATRGVFKDVQDIQDWVLLLFDKIRKEWLIDAIREDLPSWIPLHAAADTFRLVGKRLQEAGKFDDAKVKLEQALKLFDMLRVEQAAQFQGNHADTIRLLARSEGGLVRLLARSEGGLDFDGIPAFYHFDICGQLPWPEERSRRRRYEKYSEEAYQEFSQLEFQQIGAWNGEHADAIRIRALSIMMKGRSRDRNIWDMSEIPKKMFDDLNIGIEESRNEPEWRYEAANSLLIQASLSCWWGLAIVDSAIVDSAIAACKRADYDSRHPGQMAFALYLWIEVYAASDPPTRHSKEEEIIRFFIAVPEDAAKEWRPVFRKILNGIYQRAANQWVDHQAPPRGLRSHLFEQPEKSLDQLVEHHWAMEYLFTLACDDHLMYRDRNIREATRLKKEAERLLEAFELHRVERGCQERSAADQFMSKVKELLRYDPASTTRPAAMALYDLLHRNKF</sequence>
<reference evidence="3" key="2">
    <citation type="journal article" date="2019" name="IMA Fungus">
        <title>Genome sequencing and comparison of five Tilletia species to identify candidate genes for the detection of regulated species infecting wheat.</title>
        <authorList>
            <person name="Nguyen H.D.T."/>
            <person name="Sultana T."/>
            <person name="Kesanakurti P."/>
            <person name="Hambleton S."/>
        </authorList>
    </citation>
    <scope>NUCLEOTIDE SEQUENCE</scope>
    <source>
        <strain evidence="3">DAOMC 236422</strain>
    </source>
</reference>